<reference evidence="9" key="1">
    <citation type="submission" date="2018-05" db="EMBL/GenBank/DDBJ databases">
        <authorList>
            <person name="Lanie J.A."/>
            <person name="Ng W.-L."/>
            <person name="Kazmierczak K.M."/>
            <person name="Andrzejewski T.M."/>
            <person name="Davidsen T.M."/>
            <person name="Wayne K.J."/>
            <person name="Tettelin H."/>
            <person name="Glass J.I."/>
            <person name="Rusch D."/>
            <person name="Podicherti R."/>
            <person name="Tsui H.-C.T."/>
            <person name="Winkler M.E."/>
        </authorList>
    </citation>
    <scope>NUCLEOTIDE SEQUENCE</scope>
</reference>
<dbReference type="InterPro" id="IPR016163">
    <property type="entry name" value="Ald_DH_C"/>
</dbReference>
<dbReference type="FunFam" id="3.40.309.10:FF:000006">
    <property type="entry name" value="Gamma-glutamyl phosphate reductase"/>
    <property type="match status" value="1"/>
</dbReference>
<dbReference type="PANTHER" id="PTHR11063">
    <property type="entry name" value="GLUTAMATE SEMIALDEHYDE DEHYDROGENASE"/>
    <property type="match status" value="1"/>
</dbReference>
<dbReference type="InterPro" id="IPR020593">
    <property type="entry name" value="G-glutamylP_reductase_CS"/>
</dbReference>
<dbReference type="UniPathway" id="UPA00098">
    <property type="reaction ID" value="UER00360"/>
</dbReference>
<keyword evidence="6" id="KW-0560">Oxidoreductase</keyword>
<proteinExistence type="inferred from homology"/>
<dbReference type="NCBIfam" id="TIGR00407">
    <property type="entry name" value="proA"/>
    <property type="match status" value="1"/>
</dbReference>
<protein>
    <recommendedName>
        <fullName evidence="2">glutamate-5-semialdehyde dehydrogenase</fullName>
        <ecNumber evidence="2">1.2.1.41</ecNumber>
    </recommendedName>
</protein>
<organism evidence="9">
    <name type="scientific">marine metagenome</name>
    <dbReference type="NCBI Taxonomy" id="408172"/>
    <lineage>
        <taxon>unclassified sequences</taxon>
        <taxon>metagenomes</taxon>
        <taxon>ecological metagenomes</taxon>
    </lineage>
</organism>
<dbReference type="PIRSF" id="PIRSF000151">
    <property type="entry name" value="GPR"/>
    <property type="match status" value="1"/>
</dbReference>
<evidence type="ECO:0000256" key="4">
    <source>
        <dbReference type="ARBA" id="ARBA00022650"/>
    </source>
</evidence>
<evidence type="ECO:0000256" key="2">
    <source>
        <dbReference type="ARBA" id="ARBA00013002"/>
    </source>
</evidence>
<sequence length="378" mass="41779">ILENNQIDVQNSKDMKKDFAFIDRLTLTEHKIELMLNGIENIISLNDPVGKIIEDKILDNEMNLKKITVPLGVIGVIYESRPDITTDISSLCIKSGNAVILKGGKESINTNICLTTIIKQSLKEFGTDDNFVNLIESTDRKITKEFLQLNEYIDLMIPRGGESLVKMVGKEAKMPSITGGIGVTHIYIDHSADIDKAISVVLNSKVSKPSVCNALDTLLIHSKILPTFLPLVIKSLSESNVEIRCDSKSYNEIKKYNYKKVLKSSKSDWGKEFLDLILSIKCVYSIEEAISHIYDHGSGHTDGIISESKNSIKTFVNNIDSAAIMVNASTQFNDGGEFGLGAEVAISTNKYGARGPMGLENLCSYKWILTGKGNIRIR</sequence>
<dbReference type="GO" id="GO:0050661">
    <property type="term" value="F:NADP binding"/>
    <property type="evidence" value="ECO:0007669"/>
    <property type="project" value="InterPro"/>
</dbReference>
<dbReference type="NCBIfam" id="NF001221">
    <property type="entry name" value="PRK00197.1"/>
    <property type="match status" value="1"/>
</dbReference>
<feature type="non-terminal residue" evidence="9">
    <location>
        <position position="1"/>
    </location>
</feature>
<dbReference type="GO" id="GO:0004350">
    <property type="term" value="F:glutamate-5-semialdehyde dehydrogenase activity"/>
    <property type="evidence" value="ECO:0007669"/>
    <property type="project" value="UniProtKB-EC"/>
</dbReference>
<comment type="pathway">
    <text evidence="1">Amino-acid biosynthesis; L-proline biosynthesis; L-glutamate 5-semialdehyde from L-glutamate: step 2/2.</text>
</comment>
<evidence type="ECO:0000313" key="9">
    <source>
        <dbReference type="EMBL" id="SVA66784.1"/>
    </source>
</evidence>
<keyword evidence="3" id="KW-0028">Amino-acid biosynthesis</keyword>
<keyword evidence="5" id="KW-0521">NADP</keyword>
<dbReference type="CDD" id="cd07079">
    <property type="entry name" value="ALDH_F18-19_ProA-GPR"/>
    <property type="match status" value="1"/>
</dbReference>
<dbReference type="GO" id="GO:0055129">
    <property type="term" value="P:L-proline biosynthetic process"/>
    <property type="evidence" value="ECO:0007669"/>
    <property type="project" value="UniProtKB-UniPathway"/>
</dbReference>
<dbReference type="EMBL" id="UINC01015949">
    <property type="protein sequence ID" value="SVA66784.1"/>
    <property type="molecule type" value="Genomic_DNA"/>
</dbReference>
<gene>
    <name evidence="9" type="ORF">METZ01_LOCUS119638</name>
</gene>
<dbReference type="PROSITE" id="PS01223">
    <property type="entry name" value="PROA"/>
    <property type="match status" value="1"/>
</dbReference>
<dbReference type="InterPro" id="IPR016162">
    <property type="entry name" value="Ald_DH_N"/>
</dbReference>
<evidence type="ECO:0000256" key="6">
    <source>
        <dbReference type="ARBA" id="ARBA00023002"/>
    </source>
</evidence>
<dbReference type="InterPro" id="IPR016161">
    <property type="entry name" value="Ald_DH/histidinol_DH"/>
</dbReference>
<accession>A0A381XPT3</accession>
<evidence type="ECO:0000256" key="7">
    <source>
        <dbReference type="ARBA" id="ARBA00049024"/>
    </source>
</evidence>
<evidence type="ECO:0000259" key="8">
    <source>
        <dbReference type="Pfam" id="PF00171"/>
    </source>
</evidence>
<dbReference type="InterPro" id="IPR015590">
    <property type="entry name" value="Aldehyde_DH_dom"/>
</dbReference>
<dbReference type="AlphaFoldDB" id="A0A381XPT3"/>
<dbReference type="PANTHER" id="PTHR11063:SF8">
    <property type="entry name" value="DELTA-1-PYRROLINE-5-CARBOXYLATE SYNTHASE"/>
    <property type="match status" value="1"/>
</dbReference>
<comment type="catalytic activity">
    <reaction evidence="7">
        <text>L-glutamate 5-semialdehyde + phosphate + NADP(+) = L-glutamyl 5-phosphate + NADPH + H(+)</text>
        <dbReference type="Rhea" id="RHEA:19541"/>
        <dbReference type="ChEBI" id="CHEBI:15378"/>
        <dbReference type="ChEBI" id="CHEBI:43474"/>
        <dbReference type="ChEBI" id="CHEBI:57783"/>
        <dbReference type="ChEBI" id="CHEBI:58066"/>
        <dbReference type="ChEBI" id="CHEBI:58274"/>
        <dbReference type="ChEBI" id="CHEBI:58349"/>
        <dbReference type="EC" id="1.2.1.41"/>
    </reaction>
</comment>
<dbReference type="InterPro" id="IPR000965">
    <property type="entry name" value="GPR_dom"/>
</dbReference>
<dbReference type="HAMAP" id="MF_00412">
    <property type="entry name" value="ProA"/>
    <property type="match status" value="1"/>
</dbReference>
<dbReference type="Gene3D" id="3.40.309.10">
    <property type="entry name" value="Aldehyde Dehydrogenase, Chain A, domain 2"/>
    <property type="match status" value="1"/>
</dbReference>
<keyword evidence="4" id="KW-0641">Proline biosynthesis</keyword>
<dbReference type="SUPFAM" id="SSF53720">
    <property type="entry name" value="ALDH-like"/>
    <property type="match status" value="1"/>
</dbReference>
<dbReference type="Pfam" id="PF00171">
    <property type="entry name" value="Aldedh"/>
    <property type="match status" value="1"/>
</dbReference>
<dbReference type="EC" id="1.2.1.41" evidence="2"/>
<evidence type="ECO:0000256" key="1">
    <source>
        <dbReference type="ARBA" id="ARBA00004985"/>
    </source>
</evidence>
<dbReference type="Gene3D" id="3.40.605.10">
    <property type="entry name" value="Aldehyde Dehydrogenase, Chain A, domain 1"/>
    <property type="match status" value="1"/>
</dbReference>
<dbReference type="InterPro" id="IPR012134">
    <property type="entry name" value="Glu-5-SA_DH"/>
</dbReference>
<feature type="domain" description="Aldehyde dehydrogenase" evidence="8">
    <location>
        <begin position="67"/>
        <end position="242"/>
    </location>
</feature>
<evidence type="ECO:0000256" key="3">
    <source>
        <dbReference type="ARBA" id="ARBA00022605"/>
    </source>
</evidence>
<name>A0A381XPT3_9ZZZZ</name>
<evidence type="ECO:0000256" key="5">
    <source>
        <dbReference type="ARBA" id="ARBA00022857"/>
    </source>
</evidence>